<protein>
    <submittedName>
        <fullName evidence="2">CYTH domain-containing protein</fullName>
    </submittedName>
</protein>
<dbReference type="InterPro" id="IPR023577">
    <property type="entry name" value="CYTH_domain"/>
</dbReference>
<sequence>MFEVELKFMLTDAEKSHLLEGAVFVEHQNFVDVYYDDKNYSLSIKDVWLRTRNGKFVLKLPLSTTNSSLKMQRNFPKHEIENERDILSHFNILQNISTHEDLVENGIYPLYQFRNMREKYVKDGFIIDIDKAIFEDFIYETCEIELVVASESEIEHAIKEIEDFAKRHGIKVTHVEGRLIEYIRRKNPRHYEKLKKA</sequence>
<dbReference type="Proteomes" id="UP001330434">
    <property type="component" value="Chromosome"/>
</dbReference>
<gene>
    <name evidence="2" type="ORF">Bealeia1_00783</name>
</gene>
<dbReference type="InterPro" id="IPR039582">
    <property type="entry name" value="THTPA"/>
</dbReference>
<accession>A0ABZ2C2A0</accession>
<keyword evidence="3" id="KW-1185">Reference proteome</keyword>
<name>A0ABZ2C2A0_9PROT</name>
<reference evidence="2 3" key="1">
    <citation type="journal article" date="2024" name="Environ. Microbiol.">
        <title>Novel evolutionary insights on the interactions of the Holosporales (Alphaproteobacteria) with eukaryotic hosts from comparative genomics.</title>
        <authorList>
            <person name="Giovannini M."/>
            <person name="Petroni G."/>
            <person name="Castelli M."/>
        </authorList>
    </citation>
    <scope>NUCLEOTIDE SEQUENCE [LARGE SCALE GENOMIC DNA]</scope>
    <source>
        <strain evidence="2 3">US_Bl 15I1</strain>
    </source>
</reference>
<proteinExistence type="predicted"/>
<dbReference type="PANTHER" id="PTHR14586:SF1">
    <property type="entry name" value="THIAMINE-TRIPHOSPHATASE"/>
    <property type="match status" value="1"/>
</dbReference>
<dbReference type="PROSITE" id="PS51707">
    <property type="entry name" value="CYTH"/>
    <property type="match status" value="1"/>
</dbReference>
<dbReference type="Gene3D" id="2.40.320.10">
    <property type="entry name" value="Hypothetical Protein Pfu-838710-001"/>
    <property type="match status" value="1"/>
</dbReference>
<organism evidence="2 3">
    <name type="scientific">Candidatus Bealeia paramacronuclearis</name>
    <dbReference type="NCBI Taxonomy" id="1921001"/>
    <lineage>
        <taxon>Bacteria</taxon>
        <taxon>Pseudomonadati</taxon>
        <taxon>Pseudomonadota</taxon>
        <taxon>Alphaproteobacteria</taxon>
        <taxon>Holosporales</taxon>
        <taxon>Holosporaceae</taxon>
        <taxon>Candidatus Bealeia</taxon>
    </lineage>
</organism>
<dbReference type="RefSeq" id="WP_331255456.1">
    <property type="nucleotide sequence ID" value="NZ_CP133270.1"/>
</dbReference>
<dbReference type="InterPro" id="IPR033469">
    <property type="entry name" value="CYTH-like_dom_sf"/>
</dbReference>
<feature type="domain" description="CYTH" evidence="1">
    <location>
        <begin position="1"/>
        <end position="186"/>
    </location>
</feature>
<dbReference type="SMART" id="SM01118">
    <property type="entry name" value="CYTH"/>
    <property type="match status" value="1"/>
</dbReference>
<evidence type="ECO:0000313" key="2">
    <source>
        <dbReference type="EMBL" id="WVX66604.1"/>
    </source>
</evidence>
<evidence type="ECO:0000259" key="1">
    <source>
        <dbReference type="PROSITE" id="PS51707"/>
    </source>
</evidence>
<dbReference type="PANTHER" id="PTHR14586">
    <property type="entry name" value="THIAMINE-TRIPHOSPHATASE"/>
    <property type="match status" value="1"/>
</dbReference>
<dbReference type="EMBL" id="CP133270">
    <property type="protein sequence ID" value="WVX66604.1"/>
    <property type="molecule type" value="Genomic_DNA"/>
</dbReference>
<dbReference type="Pfam" id="PF01928">
    <property type="entry name" value="CYTH"/>
    <property type="match status" value="1"/>
</dbReference>
<dbReference type="SUPFAM" id="SSF55154">
    <property type="entry name" value="CYTH-like phosphatases"/>
    <property type="match status" value="1"/>
</dbReference>
<evidence type="ECO:0000313" key="3">
    <source>
        <dbReference type="Proteomes" id="UP001330434"/>
    </source>
</evidence>